<dbReference type="GO" id="GO:0005634">
    <property type="term" value="C:nucleus"/>
    <property type="evidence" value="ECO:0007669"/>
    <property type="project" value="TreeGrafter"/>
</dbReference>
<sequence>MASDKLAELYEHYNKLDSAKENITQHESSYLAILASVRGSSHEKQLCSQFISKFFAHFPAHFDTAIDALLDLCEDDDANIRRRAIKELPSLCRERKEFVTKIADVLAQLLISEDQIELNIVNQALSTLANYDIKGFFLALYGQILEGEEETRDKVIKFLRDRFRLINSSLLTKEIEEFVLEESKKVLVDVTKEEFVILMNLLSGLKISKTLAGHNVLLTIIREQAELNTEFNPNDADFLDKLLMCIRHGVPYFSQFSPSSEFVIYICTKILPNYSLLESQQTYIDLEVLQSLAEIIPFISPTEGKIVEQCQEEIFNLLLKFVPKPPEDLETELADNSDLPSTQFSHVECLLYIFHQLCKFNPNYFSDANVDTFKDLKLRLQYLARGVQSYINKLKKVISALKAEELKTPENKIKVVALKATTNINSLVKDFFKIPPAYKTTIQLSFKQSKSTTISQPLTPITTRTVDVITPETVKLSGDDQSKSEPTKKRALITAPEGAPEPKRERKFYTPPSGKFSGGYRGNRRGGSFGGGSLGSSYSYRGNGRTRFSSARRGRRFNVRRF</sequence>
<dbReference type="GO" id="GO:0006915">
    <property type="term" value="P:apoptotic process"/>
    <property type="evidence" value="ECO:0007669"/>
    <property type="project" value="UniProtKB-KW"/>
</dbReference>
<comment type="similarity">
    <text evidence="1">Belongs to the API5 family.</text>
</comment>
<dbReference type="AlphaFoldDB" id="A0A9Q0M971"/>
<organism evidence="4 5">
    <name type="scientific">Blomia tropicalis</name>
    <name type="common">Mite</name>
    <dbReference type="NCBI Taxonomy" id="40697"/>
    <lineage>
        <taxon>Eukaryota</taxon>
        <taxon>Metazoa</taxon>
        <taxon>Ecdysozoa</taxon>
        <taxon>Arthropoda</taxon>
        <taxon>Chelicerata</taxon>
        <taxon>Arachnida</taxon>
        <taxon>Acari</taxon>
        <taxon>Acariformes</taxon>
        <taxon>Sarcoptiformes</taxon>
        <taxon>Astigmata</taxon>
        <taxon>Glycyphagoidea</taxon>
        <taxon>Echimyopodidae</taxon>
        <taxon>Blomia</taxon>
    </lineage>
</organism>
<evidence type="ECO:0000256" key="3">
    <source>
        <dbReference type="SAM" id="MobiDB-lite"/>
    </source>
</evidence>
<dbReference type="GO" id="GO:0003723">
    <property type="term" value="F:RNA binding"/>
    <property type="evidence" value="ECO:0007669"/>
    <property type="project" value="TreeGrafter"/>
</dbReference>
<dbReference type="PANTHER" id="PTHR12758">
    <property type="entry name" value="APOPTOSIS INHIBITOR 5-RELATED"/>
    <property type="match status" value="1"/>
</dbReference>
<evidence type="ECO:0000313" key="4">
    <source>
        <dbReference type="EMBL" id="KAJ6220037.1"/>
    </source>
</evidence>
<dbReference type="PANTHER" id="PTHR12758:SF19">
    <property type="entry name" value="APOPTOSIS INHIBITOR 5"/>
    <property type="match status" value="1"/>
</dbReference>
<dbReference type="InterPro" id="IPR008383">
    <property type="entry name" value="API5"/>
</dbReference>
<feature type="compositionally biased region" description="Basic residues" evidence="3">
    <location>
        <begin position="550"/>
        <end position="562"/>
    </location>
</feature>
<feature type="compositionally biased region" description="Gly residues" evidence="3">
    <location>
        <begin position="516"/>
        <end position="534"/>
    </location>
</feature>
<dbReference type="Pfam" id="PF05918">
    <property type="entry name" value="API5"/>
    <property type="match status" value="1"/>
</dbReference>
<evidence type="ECO:0000313" key="5">
    <source>
        <dbReference type="Proteomes" id="UP001142055"/>
    </source>
</evidence>
<dbReference type="GO" id="GO:0043066">
    <property type="term" value="P:negative regulation of apoptotic process"/>
    <property type="evidence" value="ECO:0007669"/>
    <property type="project" value="TreeGrafter"/>
</dbReference>
<keyword evidence="2" id="KW-0053">Apoptosis</keyword>
<dbReference type="OMA" id="RCIKFLA"/>
<dbReference type="Proteomes" id="UP001142055">
    <property type="component" value="Chromosome 2"/>
</dbReference>
<comment type="caution">
    <text evidence="4">The sequence shown here is derived from an EMBL/GenBank/DDBJ whole genome shotgun (WGS) entry which is preliminary data.</text>
</comment>
<reference evidence="4" key="1">
    <citation type="submission" date="2022-12" db="EMBL/GenBank/DDBJ databases">
        <title>Genome assemblies of Blomia tropicalis.</title>
        <authorList>
            <person name="Cui Y."/>
        </authorList>
    </citation>
    <scope>NUCLEOTIDE SEQUENCE</scope>
    <source>
        <tissue evidence="4">Adult mites</tissue>
    </source>
</reference>
<keyword evidence="5" id="KW-1185">Reference proteome</keyword>
<evidence type="ECO:0000256" key="1">
    <source>
        <dbReference type="ARBA" id="ARBA00009515"/>
    </source>
</evidence>
<gene>
    <name evidence="4" type="ORF">RDWZM_005849</name>
</gene>
<dbReference type="InterPro" id="IPR016024">
    <property type="entry name" value="ARM-type_fold"/>
</dbReference>
<feature type="compositionally biased region" description="Low complexity" evidence="3">
    <location>
        <begin position="535"/>
        <end position="549"/>
    </location>
</feature>
<protein>
    <recommendedName>
        <fullName evidence="6">Apoptosis inhibitor 5</fullName>
    </recommendedName>
</protein>
<evidence type="ECO:0008006" key="6">
    <source>
        <dbReference type="Google" id="ProtNLM"/>
    </source>
</evidence>
<feature type="region of interest" description="Disordered" evidence="3">
    <location>
        <begin position="475"/>
        <end position="562"/>
    </location>
</feature>
<evidence type="ECO:0000256" key="2">
    <source>
        <dbReference type="ARBA" id="ARBA00022703"/>
    </source>
</evidence>
<proteinExistence type="inferred from homology"/>
<feature type="compositionally biased region" description="Basic and acidic residues" evidence="3">
    <location>
        <begin position="477"/>
        <end position="488"/>
    </location>
</feature>
<dbReference type="EMBL" id="JAPWDV010000002">
    <property type="protein sequence ID" value="KAJ6220037.1"/>
    <property type="molecule type" value="Genomic_DNA"/>
</dbReference>
<name>A0A9Q0M971_BLOTA</name>
<accession>A0A9Q0M971</accession>
<dbReference type="SUPFAM" id="SSF48371">
    <property type="entry name" value="ARM repeat"/>
    <property type="match status" value="1"/>
</dbReference>